<name>A0A0D1WGS9_EXOME</name>
<accession>A0A0D1WGS9</accession>
<dbReference type="HOGENOM" id="CLU_2573901_0_0_1"/>
<dbReference type="VEuPathDB" id="FungiDB:PV10_09160"/>
<dbReference type="AlphaFoldDB" id="A0A0D1WGS9"/>
<evidence type="ECO:0000313" key="2">
    <source>
        <dbReference type="Proteomes" id="UP000054302"/>
    </source>
</evidence>
<evidence type="ECO:0000313" key="1">
    <source>
        <dbReference type="EMBL" id="KIV87970.1"/>
    </source>
</evidence>
<protein>
    <submittedName>
        <fullName evidence="1">Uncharacterized protein</fullName>
    </submittedName>
</protein>
<organism evidence="1 2">
    <name type="scientific">Exophiala mesophila</name>
    <name type="common">Black yeast-like fungus</name>
    <dbReference type="NCBI Taxonomy" id="212818"/>
    <lineage>
        <taxon>Eukaryota</taxon>
        <taxon>Fungi</taxon>
        <taxon>Dikarya</taxon>
        <taxon>Ascomycota</taxon>
        <taxon>Pezizomycotina</taxon>
        <taxon>Eurotiomycetes</taxon>
        <taxon>Chaetothyriomycetidae</taxon>
        <taxon>Chaetothyriales</taxon>
        <taxon>Herpotrichiellaceae</taxon>
        <taxon>Exophiala</taxon>
    </lineage>
</organism>
<keyword evidence="2" id="KW-1185">Reference proteome</keyword>
<dbReference type="OrthoDB" id="4164856at2759"/>
<dbReference type="Proteomes" id="UP000054302">
    <property type="component" value="Unassembled WGS sequence"/>
</dbReference>
<dbReference type="RefSeq" id="XP_016219544.1">
    <property type="nucleotide sequence ID" value="XM_016374273.1"/>
</dbReference>
<gene>
    <name evidence="1" type="ORF">PV10_09160</name>
</gene>
<proteinExistence type="predicted"/>
<dbReference type="EMBL" id="KN847527">
    <property type="protein sequence ID" value="KIV87970.1"/>
    <property type="molecule type" value="Genomic_DNA"/>
</dbReference>
<dbReference type="GeneID" id="27327005"/>
<sequence length="81" mass="9080">MLAVLADIPPIGATHFDEADKLCTQLYKNRKDAEEEEILTYRTIIANGKMNVVLELKQWKMEEGIHMSSSEKDQGQVGSDG</sequence>
<reference evidence="1 2" key="1">
    <citation type="submission" date="2015-01" db="EMBL/GenBank/DDBJ databases">
        <title>The Genome Sequence of Exophiala mesophila CBS40295.</title>
        <authorList>
            <consortium name="The Broad Institute Genomics Platform"/>
            <person name="Cuomo C."/>
            <person name="de Hoog S."/>
            <person name="Gorbushina A."/>
            <person name="Stielow B."/>
            <person name="Teixiera M."/>
            <person name="Abouelleil A."/>
            <person name="Chapman S.B."/>
            <person name="Priest M."/>
            <person name="Young S.K."/>
            <person name="Wortman J."/>
            <person name="Nusbaum C."/>
            <person name="Birren B."/>
        </authorList>
    </citation>
    <scope>NUCLEOTIDE SEQUENCE [LARGE SCALE GENOMIC DNA]</scope>
    <source>
        <strain evidence="1 2">CBS 40295</strain>
    </source>
</reference>